<evidence type="ECO:0000313" key="1">
    <source>
        <dbReference type="EMBL" id="KAG5667346.1"/>
    </source>
</evidence>
<protein>
    <submittedName>
        <fullName evidence="1">Uncharacterized protein</fullName>
    </submittedName>
</protein>
<dbReference type="AlphaFoldDB" id="A0A9J6BCB3"/>
<organism evidence="1 2">
    <name type="scientific">Polypedilum vanderplanki</name>
    <name type="common">Sleeping chironomid midge</name>
    <dbReference type="NCBI Taxonomy" id="319348"/>
    <lineage>
        <taxon>Eukaryota</taxon>
        <taxon>Metazoa</taxon>
        <taxon>Ecdysozoa</taxon>
        <taxon>Arthropoda</taxon>
        <taxon>Hexapoda</taxon>
        <taxon>Insecta</taxon>
        <taxon>Pterygota</taxon>
        <taxon>Neoptera</taxon>
        <taxon>Endopterygota</taxon>
        <taxon>Diptera</taxon>
        <taxon>Nematocera</taxon>
        <taxon>Chironomoidea</taxon>
        <taxon>Chironomidae</taxon>
        <taxon>Chironominae</taxon>
        <taxon>Polypedilum</taxon>
        <taxon>Polypedilum</taxon>
    </lineage>
</organism>
<reference evidence="1" key="1">
    <citation type="submission" date="2021-03" db="EMBL/GenBank/DDBJ databases">
        <title>Chromosome level genome of the anhydrobiotic midge Polypedilum vanderplanki.</title>
        <authorList>
            <person name="Yoshida Y."/>
            <person name="Kikawada T."/>
            <person name="Gusev O."/>
        </authorList>
    </citation>
    <scope>NUCLEOTIDE SEQUENCE</scope>
    <source>
        <strain evidence="1">NIAS01</strain>
        <tissue evidence="1">Whole body or cell culture</tissue>
    </source>
</reference>
<proteinExistence type="predicted"/>
<dbReference type="InterPro" id="IPR016187">
    <property type="entry name" value="CTDL_fold"/>
</dbReference>
<dbReference type="InterPro" id="IPR016186">
    <property type="entry name" value="C-type_lectin-like/link_sf"/>
</dbReference>
<evidence type="ECO:0000313" key="2">
    <source>
        <dbReference type="Proteomes" id="UP001107558"/>
    </source>
</evidence>
<dbReference type="EMBL" id="JADBJN010000004">
    <property type="protein sequence ID" value="KAG5667346.1"/>
    <property type="molecule type" value="Genomic_DNA"/>
</dbReference>
<gene>
    <name evidence="1" type="ORF">PVAND_015329</name>
</gene>
<name>A0A9J6BCB3_POLVA</name>
<dbReference type="SUPFAM" id="SSF56436">
    <property type="entry name" value="C-type lectin-like"/>
    <property type="match status" value="1"/>
</dbReference>
<dbReference type="Proteomes" id="UP001107558">
    <property type="component" value="Chromosome 4"/>
</dbReference>
<accession>A0A9J6BCB3</accession>
<keyword evidence="2" id="KW-1185">Reference proteome</keyword>
<dbReference type="Gene3D" id="3.10.100.10">
    <property type="entry name" value="Mannose-Binding Protein A, subunit A"/>
    <property type="match status" value="1"/>
</dbReference>
<dbReference type="OrthoDB" id="10407662at2759"/>
<sequence>MTTEAKVNVKKANTSICTSIHKWRGKAACLVYSQHTCHSSVEICNSHNMKLFTIHDDFDAMLILYFTNKQFHNDSGEFWIHIYDYSHCIALVSNDGSLSLQFYDFENDVRKYFFCEFKER</sequence>
<comment type="caution">
    <text evidence="1">The sequence shown here is derived from an EMBL/GenBank/DDBJ whole genome shotgun (WGS) entry which is preliminary data.</text>
</comment>